<keyword evidence="5" id="KW-1185">Reference proteome</keyword>
<dbReference type="SUPFAM" id="SSF53756">
    <property type="entry name" value="UDP-Glycosyltransferase/glycogen phosphorylase"/>
    <property type="match status" value="1"/>
</dbReference>
<dbReference type="Pfam" id="PF05045">
    <property type="entry name" value="RgpF"/>
    <property type="match status" value="1"/>
</dbReference>
<evidence type="ECO:0000313" key="4">
    <source>
        <dbReference type="EMBL" id="QIR15130.1"/>
    </source>
</evidence>
<dbReference type="EMBL" id="CP050313">
    <property type="protein sequence ID" value="QIR15130.1"/>
    <property type="molecule type" value="Genomic_DNA"/>
</dbReference>
<feature type="domain" description="Glycosyl transferase family 1" evidence="3">
    <location>
        <begin position="506"/>
        <end position="668"/>
    </location>
</feature>
<organism evidence="4 5">
    <name type="scientific">Shewanella aestuarii</name>
    <dbReference type="NCBI Taxonomy" id="1028752"/>
    <lineage>
        <taxon>Bacteria</taxon>
        <taxon>Pseudomonadati</taxon>
        <taxon>Pseudomonadota</taxon>
        <taxon>Gammaproteobacteria</taxon>
        <taxon>Alteromonadales</taxon>
        <taxon>Shewanellaceae</taxon>
        <taxon>Shewanella</taxon>
    </lineage>
</organism>
<name>A0A6G9QKN8_9GAMM</name>
<dbReference type="Gene3D" id="3.40.50.2000">
    <property type="entry name" value="Glycogen Phosphorylase B"/>
    <property type="match status" value="2"/>
</dbReference>
<proteinExistence type="predicted"/>
<evidence type="ECO:0000256" key="1">
    <source>
        <dbReference type="ARBA" id="ARBA00022676"/>
    </source>
</evidence>
<dbReference type="Proteomes" id="UP000502608">
    <property type="component" value="Chromosome"/>
</dbReference>
<dbReference type="Pfam" id="PF00534">
    <property type="entry name" value="Glycos_transf_1"/>
    <property type="match status" value="1"/>
</dbReference>
<dbReference type="AlphaFoldDB" id="A0A6G9QKN8"/>
<dbReference type="InterPro" id="IPR007739">
    <property type="entry name" value="RgpF"/>
</dbReference>
<evidence type="ECO:0000259" key="3">
    <source>
        <dbReference type="Pfam" id="PF00534"/>
    </source>
</evidence>
<sequence>MLKVWLNPKLRKELREIKKLGIDWTDFYKFNNIDSKLEPEVYFVLNVRKLPLVINGVFDVSFYLNQYKDVRNSKVNPLLHYFKCGIDENRLPFSVPTQMDEKAEMSLVEELSDGAEVINDEIDYDFCLLKDSGINFEDYIKNNGLTSRDEAIAHYVRYWRKYKPVIEGVFDTGFYLSENLDVRKSNKNPLVHYILHGKKEGRTGLRIKKISKDIGNNLTKAHDKNAEFSELLKKEEIDWSLYNIENHLANTNDEPIAHYLKNENIMPLKIPGFFDSSLYLELYPDIKKAKISPLRHYVMHGKAEGRMAYFKADKYFKKGKVEFDKAKPTYIIANHESSSTGAPLVGFNLGCEILSECNLINFILNKKQLHEAFEKNCVASMSGFGFVGATLVKKAIEHISNHFGVIDGIVCNSVETVNVLEAANDMGIPSVALVHEFAEYSKPVGKISNTVLFADRVVVPAQVLKESMLKEFSSRVVKATPNNILIQPQGALPFIPEGHGNIDSVEQLKNIINLNGDEHLLIGAGYVQVRKGVDLFISAAKRIKELTSKPCKFVWVGEGYNPDTDLNYSNWIQTQISLQGLEDDIVFLGHQRNLDNILKLTDVFCMTSRLDPFPNVVIDALKADVHIACFDKSTGCAEFLKHNNANATISPYLDIEAFSQDVSKYLNNINCLKGRNVTISKEKLCFYDYKEFILNQLQEAKKFQSKVVEQIEKLKATGAFQPKFYNPYVKVERAINEYVTRACKGIHQYNPAPGFNENTWVNESNELQSAPLLEAFKRGDTITHMVVNLDKGDVASVVDFVYAVHIHLYYTDLVDEFAKYLSNLPGHFDVFITHINKCDEASIKLALKNCGCRKLSLFQVPNLGRDIAPFIKLLKENILSSHYKVVGHFHSKKSSAVNGDMGERWRMFLLNTLIGKKEHALKTLSQFNNENVGLVFAEDRHCVDNGANTNFIEDLLIALNVSESPYCFNYPLGTMFWAKTDSLEPLTRLEERFYKIPEPVPYDGSYLHAIERVLPKILSVNNTKFVTVFTEAANW</sequence>
<keyword evidence="1" id="KW-0328">Glycosyltransferase</keyword>
<evidence type="ECO:0000313" key="5">
    <source>
        <dbReference type="Proteomes" id="UP000502608"/>
    </source>
</evidence>
<protein>
    <submittedName>
        <fullName evidence="4">Glycosyltransferase</fullName>
    </submittedName>
</protein>
<dbReference type="GO" id="GO:1901135">
    <property type="term" value="P:carbohydrate derivative metabolic process"/>
    <property type="evidence" value="ECO:0007669"/>
    <property type="project" value="UniProtKB-ARBA"/>
</dbReference>
<accession>A0A6G9QKN8</accession>
<dbReference type="RefSeq" id="WP_167678604.1">
    <property type="nucleotide sequence ID" value="NZ_CP050313.1"/>
</dbReference>
<dbReference type="PANTHER" id="PTHR12526:SF629">
    <property type="entry name" value="TEICHURONIC ACID BIOSYNTHESIS GLYCOSYLTRANSFERASE TUAH-RELATED"/>
    <property type="match status" value="1"/>
</dbReference>
<dbReference type="InterPro" id="IPR001296">
    <property type="entry name" value="Glyco_trans_1"/>
</dbReference>
<gene>
    <name evidence="4" type="ORF">HBH39_12070</name>
</gene>
<reference evidence="4 5" key="1">
    <citation type="submission" date="2020-03" db="EMBL/GenBank/DDBJ databases">
        <title>Complete genome sequence of Shewanella sp.</title>
        <authorList>
            <person name="Kim Y.-S."/>
            <person name="Kim S.-J."/>
            <person name="Jung H.-K."/>
            <person name="Kim K.-H."/>
        </authorList>
    </citation>
    <scope>NUCLEOTIDE SEQUENCE [LARGE SCALE GENOMIC DNA]</scope>
    <source>
        <strain evidence="4 5">PN3F2</strain>
    </source>
</reference>
<keyword evidence="2 4" id="KW-0808">Transferase</keyword>
<evidence type="ECO:0000256" key="2">
    <source>
        <dbReference type="ARBA" id="ARBA00022679"/>
    </source>
</evidence>
<dbReference type="PANTHER" id="PTHR12526">
    <property type="entry name" value="GLYCOSYLTRANSFERASE"/>
    <property type="match status" value="1"/>
</dbReference>
<dbReference type="GO" id="GO:0016757">
    <property type="term" value="F:glycosyltransferase activity"/>
    <property type="evidence" value="ECO:0007669"/>
    <property type="project" value="UniProtKB-KW"/>
</dbReference>
<dbReference type="KEGG" id="saes:HBH39_12070"/>